<dbReference type="PATRIC" id="fig|146537.3.peg.5921"/>
<sequence length="1263" mass="136613">MFITLNVAFAWLYGGMRMGRPERPLDPTAGPVPRLAHELRELRRTAGGPSYRAMARTAGFSATTLSQAAAGERLPSLAVVQGYVRACGGDPAEWEPRWKAAQAEAAGTAREDDEDAVPPYRGLARFEPDDRALFFGRDRLVEELQELVCEHRFAVVFGASGSGKSSLLRAGLIPRLREKILELGSPAVLRILTPGPRPASEYGHLLAPAQDEPESWVVVDQFEEVFTLCRDREERARFIDLLLAARKPDNRLRVLIAVRADFYARCAEHRDLADALRGAGLLVGPMTADELREAVVKPAQAVGLLVERELTARLVEEVLDEPGGLPMLSHALLETWRRRKGRMLTLTAYEAVGGVRGAIAASAEEVYGQLSSAQAHTARRLLLRLVEPGQGTPDTRRPLSRSELEEWGDPDVPPVVERLSGARLLTVDEEAVHLTHEALLTSWPRLHGWIEEDRERLRHHRKLTDAARTWLEHDRDPGALYRGTRLARAEELFPDHERDPALTSAERAFLTATLDVRDAEARAAARSTRRARAAVGMLSTVLVVALVAGLAAWTQRRDNQHRRTDDVARRIADVADALRTTEPRVAQLLGVAAWRVARLPETRRALLGSLGQQELDTFSDHAPGDSASRYLTDSGRTLLSVEGRTWRTWDVARHRRIASGRVPVGGLVLGASPDGRLLAVHADDGVRLWDTAAGRWSGDRLPASSLVDFAGSSYAVSGVDDFRVQVRSNADGRLLFETQSATVAPSADGRLVAFCHAGDGLRVRDLRSGRTVPGRWEHGGEVCGDERAQLVLDDGKRLAAVNGTGVRVFDVRTGRQLAELHDAGVKLAAFSKDGNFLATADGEELRVWRLGVDAPVFRHPLNNQHLYGALAWDPAHPVLRYLEGGTVHSLDVATAVTSAWQDQPLDRVLIGPDGRTVATARRTGDRYVFELRDTRDGRLLRTLPSPPLPVSRDPSRPVDAEQTLALLAFGPDGTSLAYGVSAPGSEASAQRITIWDVTRGRARTTVDLAPGGPDGAVITLALGPDARTLHAARTLAEGTLSNEVWDTAHHRRTAVLPALSSHHLAVRPDGGLLAGDNRSAVLPGGKVAGQDLVQGEELGALAFSPDGSRLAAGDQTGRVALWDGTLRQRAGVLPSVFPTLPEGISDSLLGDTSEAVSALAVSPDGSTLAVGGEAGTLQLWDIATQQPIGGPLTTPGEAIDTVAFARDSSTVYAGSAHVPLQRYTIHPSKAVESVCARAGGGDLTRAQWQTYARDVPYREVCDD</sequence>
<dbReference type="InterPro" id="IPR001387">
    <property type="entry name" value="Cro/C1-type_HTH"/>
</dbReference>
<feature type="domain" description="HTH cro/C1-type" evidence="3">
    <location>
        <begin position="38"/>
        <end position="94"/>
    </location>
</feature>
<evidence type="ECO:0000313" key="4">
    <source>
        <dbReference type="EMBL" id="GAP50768.1"/>
    </source>
</evidence>
<evidence type="ECO:0000256" key="2">
    <source>
        <dbReference type="SAM" id="MobiDB-lite"/>
    </source>
</evidence>
<gene>
    <name evidence="4" type="ORF">SAZU_5627</name>
</gene>
<dbReference type="SUPFAM" id="SSF50998">
    <property type="entry name" value="Quinoprotein alcohol dehydrogenase-like"/>
    <property type="match status" value="1"/>
</dbReference>
<dbReference type="PANTHER" id="PTHR19879:SF9">
    <property type="entry name" value="TRANSCRIPTION INITIATION FACTOR TFIID SUBUNIT 5"/>
    <property type="match status" value="1"/>
</dbReference>
<protein>
    <submittedName>
        <fullName evidence="4">WD domain, G-beta repeat protein</fullName>
    </submittedName>
</protein>
<feature type="repeat" description="WD" evidence="1">
    <location>
        <begin position="1100"/>
        <end position="1123"/>
    </location>
</feature>
<accession>A0A0K8PSP0</accession>
<dbReference type="Pfam" id="PF20703">
    <property type="entry name" value="nSTAND1"/>
    <property type="match status" value="1"/>
</dbReference>
<proteinExistence type="predicted"/>
<feature type="region of interest" description="Disordered" evidence="2">
    <location>
        <begin position="388"/>
        <end position="408"/>
    </location>
</feature>
<dbReference type="Proteomes" id="UP000053859">
    <property type="component" value="Unassembled WGS sequence"/>
</dbReference>
<dbReference type="InterPro" id="IPR027417">
    <property type="entry name" value="P-loop_NTPase"/>
</dbReference>
<dbReference type="InterPro" id="IPR049052">
    <property type="entry name" value="nSTAND1"/>
</dbReference>
<evidence type="ECO:0000259" key="3">
    <source>
        <dbReference type="SMART" id="SM00530"/>
    </source>
</evidence>
<dbReference type="SMART" id="SM00320">
    <property type="entry name" value="WD40"/>
    <property type="match status" value="4"/>
</dbReference>
<dbReference type="AlphaFoldDB" id="A0A0K8PSP0"/>
<keyword evidence="1" id="KW-0853">WD repeat</keyword>
<name>A0A0K8PSP0_STRAJ</name>
<keyword evidence="5" id="KW-1185">Reference proteome</keyword>
<dbReference type="InterPro" id="IPR001680">
    <property type="entry name" value="WD40_rpt"/>
</dbReference>
<dbReference type="SUPFAM" id="SSF52540">
    <property type="entry name" value="P-loop containing nucleoside triphosphate hydrolases"/>
    <property type="match status" value="1"/>
</dbReference>
<dbReference type="Pfam" id="PF00400">
    <property type="entry name" value="WD40"/>
    <property type="match status" value="2"/>
</dbReference>
<evidence type="ECO:0000256" key="1">
    <source>
        <dbReference type="PROSITE-ProRule" id="PRU00221"/>
    </source>
</evidence>
<dbReference type="PROSITE" id="PS50294">
    <property type="entry name" value="WD_REPEATS_REGION"/>
    <property type="match status" value="1"/>
</dbReference>
<dbReference type="InterPro" id="IPR015943">
    <property type="entry name" value="WD40/YVTN_repeat-like_dom_sf"/>
</dbReference>
<feature type="compositionally biased region" description="Basic and acidic residues" evidence="2">
    <location>
        <begin position="394"/>
        <end position="404"/>
    </location>
</feature>
<evidence type="ECO:0000313" key="5">
    <source>
        <dbReference type="Proteomes" id="UP000053859"/>
    </source>
</evidence>
<dbReference type="PANTHER" id="PTHR19879">
    <property type="entry name" value="TRANSCRIPTION INITIATION FACTOR TFIID"/>
    <property type="match status" value="1"/>
</dbReference>
<feature type="repeat" description="WD" evidence="1">
    <location>
        <begin position="1149"/>
        <end position="1190"/>
    </location>
</feature>
<dbReference type="InterPro" id="IPR011047">
    <property type="entry name" value="Quinoprotein_ADH-like_sf"/>
</dbReference>
<organism evidence="4 5">
    <name type="scientific">Streptomyces azureus</name>
    <dbReference type="NCBI Taxonomy" id="146537"/>
    <lineage>
        <taxon>Bacteria</taxon>
        <taxon>Bacillati</taxon>
        <taxon>Actinomycetota</taxon>
        <taxon>Actinomycetes</taxon>
        <taxon>Kitasatosporales</taxon>
        <taxon>Streptomycetaceae</taxon>
        <taxon>Streptomyces</taxon>
    </lineage>
</organism>
<dbReference type="CDD" id="cd00093">
    <property type="entry name" value="HTH_XRE"/>
    <property type="match status" value="1"/>
</dbReference>
<dbReference type="EMBL" id="DF968349">
    <property type="protein sequence ID" value="GAP50768.1"/>
    <property type="molecule type" value="Genomic_DNA"/>
</dbReference>
<dbReference type="PROSITE" id="PS50082">
    <property type="entry name" value="WD_REPEATS_2"/>
    <property type="match status" value="2"/>
</dbReference>
<reference evidence="4" key="1">
    <citation type="journal article" date="2015" name="Genome Announc.">
        <title>Draft Genome Sequence of Thiostrepton-Producing Streptomyces azureus ATCC 14921.</title>
        <authorList>
            <person name="Sakihara K."/>
            <person name="Maeda J."/>
            <person name="Tashiro K."/>
            <person name="Fujino Y."/>
            <person name="Kuhara S."/>
            <person name="Ohshima T."/>
            <person name="Ogata S."/>
            <person name="Doi K."/>
        </authorList>
    </citation>
    <scope>NUCLEOTIDE SEQUENCE [LARGE SCALE GENOMIC DNA]</scope>
    <source>
        <strain evidence="4">ATCC14921</strain>
    </source>
</reference>
<dbReference type="Gene3D" id="2.130.10.10">
    <property type="entry name" value="YVTN repeat-like/Quinoprotein amine dehydrogenase"/>
    <property type="match status" value="3"/>
</dbReference>
<dbReference type="SMART" id="SM00530">
    <property type="entry name" value="HTH_XRE"/>
    <property type="match status" value="1"/>
</dbReference>